<evidence type="ECO:0000313" key="1">
    <source>
        <dbReference type="EMBL" id="TDK37563.1"/>
    </source>
</evidence>
<dbReference type="Proteomes" id="UP000295238">
    <property type="component" value="Unassembled WGS sequence"/>
</dbReference>
<evidence type="ECO:0000313" key="2">
    <source>
        <dbReference type="Proteomes" id="UP000295238"/>
    </source>
</evidence>
<reference evidence="1 2" key="1">
    <citation type="submission" date="2019-03" db="EMBL/GenBank/DDBJ databases">
        <title>Rhizobium sp. nov., an bacterium isolated from biocrust in Mu Us Desert.</title>
        <authorList>
            <person name="Lixiong L."/>
        </authorList>
    </citation>
    <scope>NUCLEOTIDE SEQUENCE [LARGE SCALE GENOMIC DNA]</scope>
    <source>
        <strain evidence="1 2">SPY-1</strain>
    </source>
</reference>
<proteinExistence type="predicted"/>
<name>A0A4R5UL69_9HYPH</name>
<dbReference type="OrthoDB" id="8246386at2"/>
<accession>A0A4R5UL69</accession>
<sequence>MNQIIQPGAGILFMKIGKHANEDLASIIKRKTKEIDNAGIAMWGYGGSTCHPSSMVQPFAESFAAQGKPIHLVMEAMNSQHFAETASAKEFSVDGVNWQDIPAPINVVGSRYALVIKKLHEEHFTLPLNQTRIPVGRSQGKIGNKYIQGRVDKACLEVMDEPVLSNEEVKERPISLVAELFAPYAVFLRGYRDQAV</sequence>
<keyword evidence="2" id="KW-1185">Reference proteome</keyword>
<dbReference type="AlphaFoldDB" id="A0A4R5UL69"/>
<dbReference type="RefSeq" id="WP_133316331.1">
    <property type="nucleotide sequence ID" value="NZ_SMTL01000002.1"/>
</dbReference>
<comment type="caution">
    <text evidence="1">The sequence shown here is derived from an EMBL/GenBank/DDBJ whole genome shotgun (WGS) entry which is preliminary data.</text>
</comment>
<protein>
    <submittedName>
        <fullName evidence="1">Uncharacterized protein</fullName>
    </submittedName>
</protein>
<organism evidence="1 2">
    <name type="scientific">Rhizobium deserti</name>
    <dbReference type="NCBI Taxonomy" id="2547961"/>
    <lineage>
        <taxon>Bacteria</taxon>
        <taxon>Pseudomonadati</taxon>
        <taxon>Pseudomonadota</taxon>
        <taxon>Alphaproteobacteria</taxon>
        <taxon>Hyphomicrobiales</taxon>
        <taxon>Rhizobiaceae</taxon>
        <taxon>Rhizobium/Agrobacterium group</taxon>
        <taxon>Rhizobium</taxon>
    </lineage>
</organism>
<dbReference type="EMBL" id="SMTL01000002">
    <property type="protein sequence ID" value="TDK37563.1"/>
    <property type="molecule type" value="Genomic_DNA"/>
</dbReference>
<gene>
    <name evidence="1" type="ORF">E2F50_12005</name>
</gene>